<keyword evidence="2 7" id="KW-0698">rRNA processing</keyword>
<organism evidence="10 11">
    <name type="scientific">Alkalibacter rhizosphaerae</name>
    <dbReference type="NCBI Taxonomy" id="2815577"/>
    <lineage>
        <taxon>Bacteria</taxon>
        <taxon>Bacillati</taxon>
        <taxon>Bacillota</taxon>
        <taxon>Clostridia</taxon>
        <taxon>Eubacteriales</taxon>
        <taxon>Eubacteriaceae</taxon>
        <taxon>Alkalibacter</taxon>
    </lineage>
</organism>
<dbReference type="PROSITE" id="PS51689">
    <property type="entry name" value="SAM_RNA_A_N6_MT"/>
    <property type="match status" value="1"/>
</dbReference>
<dbReference type="GO" id="GO:0052908">
    <property type="term" value="F:16S rRNA (adenine(1518)-N(6)/adenine(1519)-N(6))-dimethyltransferase activity"/>
    <property type="evidence" value="ECO:0007669"/>
    <property type="project" value="UniProtKB-EC"/>
</dbReference>
<dbReference type="RefSeq" id="WP_207298957.1">
    <property type="nucleotide sequence ID" value="NZ_CP071444.1"/>
</dbReference>
<sequence>MERLTSPRVMEALLKKHGFTMNKRFGQNFLTDENIVRKIVDAAHIQPTDVVLEIGPGIGTMTRELCDRAQTVLAVEIDDKLIPILKETLADKDNCRLIHGDILELDMVEELKKIDASSFKVVANLPYYITTPIIMGLLEKDLPLESITVMIQKEVAQRITASPGGKDYGALTVACGYYTRSELAFIVPATVFYPRPKVDSAVIHLEVLSGERMGNKEKKAFFTVVKAAFGNRRKTLLNSLSNNLSLEKEEVRQLLQLAGVEEGRRAETLSFEEFHSLAMAYGQITWPRS</sequence>
<feature type="binding site" evidence="7 8">
    <location>
        <position position="28"/>
    </location>
    <ligand>
        <name>S-adenosyl-L-methionine</name>
        <dbReference type="ChEBI" id="CHEBI:59789"/>
    </ligand>
</feature>
<gene>
    <name evidence="7 10" type="primary">rsmA</name>
    <name evidence="7" type="synonym">ksgA</name>
    <name evidence="10" type="ORF">J0B03_07160</name>
</gene>
<dbReference type="Pfam" id="PF00398">
    <property type="entry name" value="RrnaAD"/>
    <property type="match status" value="1"/>
</dbReference>
<evidence type="ECO:0000256" key="4">
    <source>
        <dbReference type="ARBA" id="ARBA00022679"/>
    </source>
</evidence>
<feature type="binding site" evidence="7 8">
    <location>
        <position position="76"/>
    </location>
    <ligand>
        <name>S-adenosyl-L-methionine</name>
        <dbReference type="ChEBI" id="CHEBI:59789"/>
    </ligand>
</feature>
<dbReference type="Gene3D" id="3.40.50.150">
    <property type="entry name" value="Vaccinia Virus protein VP39"/>
    <property type="match status" value="1"/>
</dbReference>
<dbReference type="InterPro" id="IPR023165">
    <property type="entry name" value="rRNA_Ade_diMease-like_C"/>
</dbReference>
<comment type="catalytic activity">
    <reaction evidence="7">
        <text>adenosine(1518)/adenosine(1519) in 16S rRNA + 4 S-adenosyl-L-methionine = N(6)-dimethyladenosine(1518)/N(6)-dimethyladenosine(1519) in 16S rRNA + 4 S-adenosyl-L-homocysteine + 4 H(+)</text>
        <dbReference type="Rhea" id="RHEA:19609"/>
        <dbReference type="Rhea" id="RHEA-COMP:10232"/>
        <dbReference type="Rhea" id="RHEA-COMP:10233"/>
        <dbReference type="ChEBI" id="CHEBI:15378"/>
        <dbReference type="ChEBI" id="CHEBI:57856"/>
        <dbReference type="ChEBI" id="CHEBI:59789"/>
        <dbReference type="ChEBI" id="CHEBI:74411"/>
        <dbReference type="ChEBI" id="CHEBI:74493"/>
        <dbReference type="EC" id="2.1.1.182"/>
    </reaction>
</comment>
<evidence type="ECO:0000313" key="10">
    <source>
        <dbReference type="EMBL" id="QSX07615.1"/>
    </source>
</evidence>
<dbReference type="InterPro" id="IPR029063">
    <property type="entry name" value="SAM-dependent_MTases_sf"/>
</dbReference>
<dbReference type="SMART" id="SM00650">
    <property type="entry name" value="rADc"/>
    <property type="match status" value="1"/>
</dbReference>
<feature type="binding site" evidence="7 8">
    <location>
        <position position="124"/>
    </location>
    <ligand>
        <name>S-adenosyl-L-methionine</name>
        <dbReference type="ChEBI" id="CHEBI:59789"/>
    </ligand>
</feature>
<proteinExistence type="inferred from homology"/>
<dbReference type="Gene3D" id="1.10.8.100">
    <property type="entry name" value="Ribosomal RNA adenine dimethylase-like, domain 2"/>
    <property type="match status" value="1"/>
</dbReference>
<dbReference type="PROSITE" id="PS01131">
    <property type="entry name" value="RRNA_A_DIMETH"/>
    <property type="match status" value="1"/>
</dbReference>
<evidence type="ECO:0000259" key="9">
    <source>
        <dbReference type="SMART" id="SM00650"/>
    </source>
</evidence>
<evidence type="ECO:0000256" key="7">
    <source>
        <dbReference type="HAMAP-Rule" id="MF_00607"/>
    </source>
</evidence>
<comment type="similarity">
    <text evidence="7">Belongs to the class I-like SAM-binding methyltransferase superfamily. rRNA adenine N(6)-methyltransferase family. RsmA subfamily.</text>
</comment>
<dbReference type="InterPro" id="IPR020596">
    <property type="entry name" value="rRNA_Ade_Mease_Trfase_CS"/>
</dbReference>
<reference evidence="10" key="1">
    <citation type="submission" date="2021-03" db="EMBL/GenBank/DDBJ databases">
        <title>Alkalibacter marinus sp. nov., isolated from tidal flat sediment.</title>
        <authorList>
            <person name="Namirimu T."/>
            <person name="Yang J.-A."/>
            <person name="Yang S.-H."/>
            <person name="Kim Y.-J."/>
            <person name="Kwon K.K."/>
        </authorList>
    </citation>
    <scope>NUCLEOTIDE SEQUENCE</scope>
    <source>
        <strain evidence="10">ES005</strain>
    </source>
</reference>
<evidence type="ECO:0000256" key="6">
    <source>
        <dbReference type="ARBA" id="ARBA00022884"/>
    </source>
</evidence>
<dbReference type="AlphaFoldDB" id="A0A975AHL7"/>
<protein>
    <recommendedName>
        <fullName evidence="7">Ribosomal RNA small subunit methyltransferase A</fullName>
        <ecNumber evidence="7">2.1.1.182</ecNumber>
    </recommendedName>
    <alternativeName>
        <fullName evidence="7">16S rRNA (adenine(1518)-N(6)/adenine(1519)-N(6))-dimethyltransferase</fullName>
    </alternativeName>
    <alternativeName>
        <fullName evidence="7">16S rRNA dimethyladenosine transferase</fullName>
    </alternativeName>
    <alternativeName>
        <fullName evidence="7">16S rRNA dimethylase</fullName>
    </alternativeName>
    <alternativeName>
        <fullName evidence="7">S-adenosylmethionine-6-N', N'-adenosyl(rRNA) dimethyltransferase</fullName>
    </alternativeName>
</protein>
<feature type="binding site" evidence="7 8">
    <location>
        <position position="55"/>
    </location>
    <ligand>
        <name>S-adenosyl-L-methionine</name>
        <dbReference type="ChEBI" id="CHEBI:59789"/>
    </ligand>
</feature>
<accession>A0A975AHL7</accession>
<keyword evidence="3 7" id="KW-0489">Methyltransferase</keyword>
<comment type="function">
    <text evidence="7">Specifically dimethylates two adjacent adenosines (A1518 and A1519) in the loop of a conserved hairpin near the 3'-end of 16S rRNA in the 30S particle. May play a critical role in biogenesis of 30S subunits.</text>
</comment>
<name>A0A975AHL7_9FIRM</name>
<dbReference type="PANTHER" id="PTHR11727">
    <property type="entry name" value="DIMETHYLADENOSINE TRANSFERASE"/>
    <property type="match status" value="1"/>
</dbReference>
<dbReference type="Proteomes" id="UP000663499">
    <property type="component" value="Chromosome"/>
</dbReference>
<feature type="binding site" evidence="7 8">
    <location>
        <position position="30"/>
    </location>
    <ligand>
        <name>S-adenosyl-L-methionine</name>
        <dbReference type="ChEBI" id="CHEBI:59789"/>
    </ligand>
</feature>
<dbReference type="HAMAP" id="MF_00607">
    <property type="entry name" value="16SrRNA_methyltr_A"/>
    <property type="match status" value="1"/>
</dbReference>
<keyword evidence="1 7" id="KW-0963">Cytoplasm</keyword>
<feature type="domain" description="Ribosomal RNA adenine methylase transferase N-terminal" evidence="9">
    <location>
        <begin position="35"/>
        <end position="209"/>
    </location>
</feature>
<dbReference type="InterPro" id="IPR020598">
    <property type="entry name" value="rRNA_Ade_methylase_Trfase_N"/>
</dbReference>
<comment type="subcellular location">
    <subcellularLocation>
        <location evidence="7">Cytoplasm</location>
    </subcellularLocation>
</comment>
<evidence type="ECO:0000256" key="3">
    <source>
        <dbReference type="ARBA" id="ARBA00022603"/>
    </source>
</evidence>
<dbReference type="CDD" id="cd02440">
    <property type="entry name" value="AdoMet_MTases"/>
    <property type="match status" value="1"/>
</dbReference>
<evidence type="ECO:0000256" key="2">
    <source>
        <dbReference type="ARBA" id="ARBA00022552"/>
    </source>
</evidence>
<dbReference type="EC" id="2.1.1.182" evidence="7"/>
<dbReference type="SUPFAM" id="SSF53335">
    <property type="entry name" value="S-adenosyl-L-methionine-dependent methyltransferases"/>
    <property type="match status" value="1"/>
</dbReference>
<feature type="binding site" evidence="7 8">
    <location>
        <position position="101"/>
    </location>
    <ligand>
        <name>S-adenosyl-L-methionine</name>
        <dbReference type="ChEBI" id="CHEBI:59789"/>
    </ligand>
</feature>
<dbReference type="PANTHER" id="PTHR11727:SF7">
    <property type="entry name" value="DIMETHYLADENOSINE TRANSFERASE-RELATED"/>
    <property type="match status" value="1"/>
</dbReference>
<evidence type="ECO:0000256" key="1">
    <source>
        <dbReference type="ARBA" id="ARBA00022490"/>
    </source>
</evidence>
<keyword evidence="6 7" id="KW-0694">RNA-binding</keyword>
<dbReference type="InterPro" id="IPR001737">
    <property type="entry name" value="KsgA/Erm"/>
</dbReference>
<keyword evidence="4 7" id="KW-0808">Transferase</keyword>
<dbReference type="InterPro" id="IPR011530">
    <property type="entry name" value="rRNA_adenine_dimethylase"/>
</dbReference>
<evidence type="ECO:0000256" key="8">
    <source>
        <dbReference type="PROSITE-ProRule" id="PRU01026"/>
    </source>
</evidence>
<dbReference type="GO" id="GO:0003723">
    <property type="term" value="F:RNA binding"/>
    <property type="evidence" value="ECO:0007669"/>
    <property type="project" value="UniProtKB-UniRule"/>
</dbReference>
<dbReference type="NCBIfam" id="TIGR00755">
    <property type="entry name" value="ksgA"/>
    <property type="match status" value="1"/>
</dbReference>
<dbReference type="FunFam" id="3.40.50.150:FF:000023">
    <property type="entry name" value="Ribosomal RNA small subunit methyltransferase A"/>
    <property type="match status" value="1"/>
</dbReference>
<keyword evidence="11" id="KW-1185">Reference proteome</keyword>
<dbReference type="KEGG" id="alka:J0B03_07160"/>
<dbReference type="EMBL" id="CP071444">
    <property type="protein sequence ID" value="QSX07615.1"/>
    <property type="molecule type" value="Genomic_DNA"/>
</dbReference>
<evidence type="ECO:0000256" key="5">
    <source>
        <dbReference type="ARBA" id="ARBA00022691"/>
    </source>
</evidence>
<keyword evidence="5 7" id="KW-0949">S-adenosyl-L-methionine</keyword>
<evidence type="ECO:0000313" key="11">
    <source>
        <dbReference type="Proteomes" id="UP000663499"/>
    </source>
</evidence>
<dbReference type="GO" id="GO:0005829">
    <property type="term" value="C:cytosol"/>
    <property type="evidence" value="ECO:0007669"/>
    <property type="project" value="TreeGrafter"/>
</dbReference>